<protein>
    <recommendedName>
        <fullName evidence="2">SAF domain-containing protein</fullName>
    </recommendedName>
</protein>
<dbReference type="InterPro" id="IPR031571">
    <property type="entry name" value="RcpC_dom"/>
</dbReference>
<evidence type="ECO:0000259" key="2">
    <source>
        <dbReference type="SMART" id="SM00858"/>
    </source>
</evidence>
<evidence type="ECO:0000313" key="3">
    <source>
        <dbReference type="EMBL" id="GLI94019.1"/>
    </source>
</evidence>
<dbReference type="AlphaFoldDB" id="A0A9W6GVX8"/>
<reference evidence="3" key="1">
    <citation type="journal article" date="2023" name="Int. J. Syst. Evol. Microbiol.">
        <title>Methylocystis iwaonis sp. nov., a type II methane-oxidizing bacterium from surface soil of a rice paddy field in Japan, and emended description of the genus Methylocystis (ex Whittenbury et al. 1970) Bowman et al. 1993.</title>
        <authorList>
            <person name="Kaise H."/>
            <person name="Sawadogo J.B."/>
            <person name="Alam M.S."/>
            <person name="Ueno C."/>
            <person name="Dianou D."/>
            <person name="Shinjo R."/>
            <person name="Asakawa S."/>
        </authorList>
    </citation>
    <scope>NUCLEOTIDE SEQUENCE</scope>
    <source>
        <strain evidence="3">LMG27198</strain>
    </source>
</reference>
<accession>A0A9W6GVX8</accession>
<dbReference type="EMBL" id="BSEC01000001">
    <property type="protein sequence ID" value="GLI94019.1"/>
    <property type="molecule type" value="Genomic_DNA"/>
</dbReference>
<organism evidence="3 4">
    <name type="scientific">Methylocystis echinoides</name>
    <dbReference type="NCBI Taxonomy" id="29468"/>
    <lineage>
        <taxon>Bacteria</taxon>
        <taxon>Pseudomonadati</taxon>
        <taxon>Pseudomonadota</taxon>
        <taxon>Alphaproteobacteria</taxon>
        <taxon>Hyphomicrobiales</taxon>
        <taxon>Methylocystaceae</taxon>
        <taxon>Methylocystis</taxon>
    </lineage>
</organism>
<gene>
    <name evidence="3" type="ORF">LMG27198_30110</name>
</gene>
<dbReference type="Pfam" id="PF16976">
    <property type="entry name" value="RcpC"/>
    <property type="match status" value="1"/>
</dbReference>
<dbReference type="CDD" id="cd11614">
    <property type="entry name" value="SAF_CpaB_FlgA_like"/>
    <property type="match status" value="1"/>
</dbReference>
<sequence length="282" mass="30752">MLILVLAIIAGLIAAFLVHRTLRAPVKTSGIKIVFASRDIPYGAAISRDNLREVDWPWTQSDIPVGAFTSLADAMKPEGMQRVALVEIAKNTPLLNQNLSRPGQKASLSATLNENMKAVSVRVDDVRGVGGFIMPGDHVDVTTTFKQDSKSYTDTILQNIRVLAIDQINKDRPETAQVVKSVTLEVNTEDAQKIHLAQGSGGIIALVLRNPNDSAVEKVGRLNIGDLVPEVASGPQAQQDDDQGRRRDPYISDPRNSRSTRIRVFRGGDRNAEIWSGGVKEK</sequence>
<dbReference type="InterPro" id="IPR013974">
    <property type="entry name" value="SAF"/>
</dbReference>
<feature type="domain" description="SAF" evidence="2">
    <location>
        <begin position="31"/>
        <end position="100"/>
    </location>
</feature>
<evidence type="ECO:0000313" key="4">
    <source>
        <dbReference type="Proteomes" id="UP001144323"/>
    </source>
</evidence>
<dbReference type="SMART" id="SM00858">
    <property type="entry name" value="SAF"/>
    <property type="match status" value="1"/>
</dbReference>
<dbReference type="NCBIfam" id="TIGR03177">
    <property type="entry name" value="pilus_cpaB"/>
    <property type="match status" value="1"/>
</dbReference>
<evidence type="ECO:0000256" key="1">
    <source>
        <dbReference type="SAM" id="MobiDB-lite"/>
    </source>
</evidence>
<feature type="region of interest" description="Disordered" evidence="1">
    <location>
        <begin position="230"/>
        <end position="264"/>
    </location>
</feature>
<keyword evidence="4" id="KW-1185">Reference proteome</keyword>
<dbReference type="Proteomes" id="UP001144323">
    <property type="component" value="Unassembled WGS sequence"/>
</dbReference>
<comment type="caution">
    <text evidence="3">The sequence shown here is derived from an EMBL/GenBank/DDBJ whole genome shotgun (WGS) entry which is preliminary data.</text>
</comment>
<proteinExistence type="predicted"/>
<name>A0A9W6GVX8_9HYPH</name>
<dbReference type="InterPro" id="IPR017592">
    <property type="entry name" value="Pilus_assmbl_Flp-typ_CpaB"/>
</dbReference>